<evidence type="ECO:0000313" key="2">
    <source>
        <dbReference type="EMBL" id="MBD5769473.1"/>
    </source>
</evidence>
<dbReference type="InterPro" id="IPR020631">
    <property type="entry name" value="THF_DH/CycHdrlase_NAD-bd_dom"/>
</dbReference>
<evidence type="ECO:0000259" key="1">
    <source>
        <dbReference type="Pfam" id="PF02882"/>
    </source>
</evidence>
<comment type="caution">
    <text evidence="2">The sequence shown here is derived from an EMBL/GenBank/DDBJ whole genome shotgun (WGS) entry which is preliminary data.</text>
</comment>
<name>A0ABR8NWC1_9GAMM</name>
<reference evidence="2 3" key="1">
    <citation type="submission" date="2020-09" db="EMBL/GenBank/DDBJ databases">
        <title>Marinomonas sp. nov., isolated from the cysticercosis algae of Qingdao, China.</title>
        <authorList>
            <person name="Sun X."/>
        </authorList>
    </citation>
    <scope>NUCLEOTIDE SEQUENCE [LARGE SCALE GENOMIC DNA]</scope>
    <source>
        <strain evidence="2 3">SM2066</strain>
    </source>
</reference>
<evidence type="ECO:0000313" key="3">
    <source>
        <dbReference type="Proteomes" id="UP000604161"/>
    </source>
</evidence>
<proteinExistence type="predicted"/>
<dbReference type="Proteomes" id="UP000604161">
    <property type="component" value="Unassembled WGS sequence"/>
</dbReference>
<dbReference type="Pfam" id="PF02882">
    <property type="entry name" value="THF_DHG_CYH_C"/>
    <property type="match status" value="1"/>
</dbReference>
<sequence length="54" mass="6129">MSVVGSSNIIRQPMIQLMLECNYTVSIAHTYTKDTVVFASTLLSNLIFWKHLNV</sequence>
<keyword evidence="3" id="KW-1185">Reference proteome</keyword>
<organism evidence="2 3">
    <name type="scientific">Marinomonas colpomeniae</name>
    <dbReference type="NCBI Taxonomy" id="2774408"/>
    <lineage>
        <taxon>Bacteria</taxon>
        <taxon>Pseudomonadati</taxon>
        <taxon>Pseudomonadota</taxon>
        <taxon>Gammaproteobacteria</taxon>
        <taxon>Oceanospirillales</taxon>
        <taxon>Oceanospirillaceae</taxon>
        <taxon>Marinomonas</taxon>
    </lineage>
</organism>
<gene>
    <name evidence="2" type="ORF">IF202_00275</name>
</gene>
<feature type="domain" description="Tetrahydrofolate dehydrogenase/cyclohydrolase NAD(P)-binding" evidence="1">
    <location>
        <begin position="2"/>
        <end position="36"/>
    </location>
</feature>
<protein>
    <recommendedName>
        <fullName evidence="1">Tetrahydrofolate dehydrogenase/cyclohydrolase NAD(P)-binding domain-containing protein</fullName>
    </recommendedName>
</protein>
<accession>A0ABR8NWC1</accession>
<dbReference type="EMBL" id="JACYFC010000001">
    <property type="protein sequence ID" value="MBD5769473.1"/>
    <property type="molecule type" value="Genomic_DNA"/>
</dbReference>